<dbReference type="PANTHER" id="PTHR34239">
    <property type="entry name" value="APPLE DOMAIN-CONTAINING PROTEIN"/>
    <property type="match status" value="1"/>
</dbReference>
<reference evidence="2 3" key="1">
    <citation type="journal article" date="2021" name="Elife">
        <title>Chloroplast acquisition without the gene transfer in kleptoplastic sea slugs, Plakobranchus ocellatus.</title>
        <authorList>
            <person name="Maeda T."/>
            <person name="Takahashi S."/>
            <person name="Yoshida T."/>
            <person name="Shimamura S."/>
            <person name="Takaki Y."/>
            <person name="Nagai Y."/>
            <person name="Toyoda A."/>
            <person name="Suzuki Y."/>
            <person name="Arimoto A."/>
            <person name="Ishii H."/>
            <person name="Satoh N."/>
            <person name="Nishiyama T."/>
            <person name="Hasebe M."/>
            <person name="Maruyama T."/>
            <person name="Minagawa J."/>
            <person name="Obokata J."/>
            <person name="Shigenobu S."/>
        </authorList>
    </citation>
    <scope>NUCLEOTIDE SEQUENCE [LARGE SCALE GENOMIC DNA]</scope>
</reference>
<proteinExistence type="predicted"/>
<organism evidence="2 3">
    <name type="scientific">Elysia marginata</name>
    <dbReference type="NCBI Taxonomy" id="1093978"/>
    <lineage>
        <taxon>Eukaryota</taxon>
        <taxon>Metazoa</taxon>
        <taxon>Spiralia</taxon>
        <taxon>Lophotrochozoa</taxon>
        <taxon>Mollusca</taxon>
        <taxon>Gastropoda</taxon>
        <taxon>Heterobranchia</taxon>
        <taxon>Euthyneura</taxon>
        <taxon>Panpulmonata</taxon>
        <taxon>Sacoglossa</taxon>
        <taxon>Placobranchoidea</taxon>
        <taxon>Plakobranchidae</taxon>
        <taxon>Elysia</taxon>
    </lineage>
</organism>
<name>A0AAV4GCZ6_9GAST</name>
<evidence type="ECO:0000313" key="2">
    <source>
        <dbReference type="EMBL" id="GFR82950.1"/>
    </source>
</evidence>
<gene>
    <name evidence="2" type="ORF">ElyMa_002376700</name>
</gene>
<sequence length="284" mass="31803">MCACCYSAPSPLPASSAHETPLLLVVSPSTNRDMDVSSTDDEWVCQSHQSPNKPGNHDPFIAAEEEFMVDEEDGAELSPNLATFLTKLFGTLTADKKLKSKLELYKRPANCKVQTAPLTNEVIWRTLKTPAKRTDNVKLTNVQKNMAKATIAMAKCADELALRADYKDKLTSLTDAMTLLGHTLKSITNLRRELMRYALPYDFKSLCDATTEASNTLLYGDDIRQNLKDAREQRRLTASLQIQQDKKYRRPSYTSGPFLGRGGRGRANLSARPFAPRYKMPKQH</sequence>
<protein>
    <recommendedName>
        <fullName evidence="4">BLOC-1-related complex subunit 5</fullName>
    </recommendedName>
</protein>
<comment type="caution">
    <text evidence="2">The sequence shown here is derived from an EMBL/GenBank/DDBJ whole genome shotgun (WGS) entry which is preliminary data.</text>
</comment>
<dbReference type="Proteomes" id="UP000762676">
    <property type="component" value="Unassembled WGS sequence"/>
</dbReference>
<evidence type="ECO:0000256" key="1">
    <source>
        <dbReference type="SAM" id="MobiDB-lite"/>
    </source>
</evidence>
<keyword evidence="3" id="KW-1185">Reference proteome</keyword>
<evidence type="ECO:0000313" key="3">
    <source>
        <dbReference type="Proteomes" id="UP000762676"/>
    </source>
</evidence>
<dbReference type="EMBL" id="BMAT01004911">
    <property type="protein sequence ID" value="GFR82950.1"/>
    <property type="molecule type" value="Genomic_DNA"/>
</dbReference>
<feature type="region of interest" description="Disordered" evidence="1">
    <location>
        <begin position="241"/>
        <end position="284"/>
    </location>
</feature>
<dbReference type="AlphaFoldDB" id="A0AAV4GCZ6"/>
<dbReference type="PANTHER" id="PTHR34239:SF2">
    <property type="entry name" value="TRANSPOSABLE ELEMENT P TRANSPOSASE_THAP9 CONSERVED DOMAIN-CONTAINING PROTEIN"/>
    <property type="match status" value="1"/>
</dbReference>
<accession>A0AAV4GCZ6</accession>
<evidence type="ECO:0008006" key="4">
    <source>
        <dbReference type="Google" id="ProtNLM"/>
    </source>
</evidence>